<evidence type="ECO:0000256" key="1">
    <source>
        <dbReference type="SAM" id="MobiDB-lite"/>
    </source>
</evidence>
<keyword evidence="3" id="KW-1185">Reference proteome</keyword>
<proteinExistence type="predicted"/>
<name>A0A6A6ZLI2_9PLEO</name>
<dbReference type="OrthoDB" id="3798638at2759"/>
<sequence>MPPKQKGAPHQKAAYNQLGHDERGTKQGAFQLDRAVRDMIYQFLWNETPKIKQRYKRRLYDVTALALDVQADASRRFHRVPSALCLAFRVLSQASTNGVYFPLMTPALVREHHLTIRPPNRFDEYGLSSAQPFVVDEYILENEDRTKETSYVLSPKASAMALVHLMTASTEAHDAGTKIEIYLQLFDQDFIVNSRQANLYAKNVKFDLSQLDRLAVHRRLRIFEVKVKLVSRMKAGHPERLEEAIANLMVELDIVAKALIPGGVAKQKGLPAGWSANLPEFTKFTFKMEKA</sequence>
<dbReference type="EMBL" id="MU006235">
    <property type="protein sequence ID" value="KAF2821962.1"/>
    <property type="molecule type" value="Genomic_DNA"/>
</dbReference>
<feature type="region of interest" description="Disordered" evidence="1">
    <location>
        <begin position="1"/>
        <end position="20"/>
    </location>
</feature>
<protein>
    <submittedName>
        <fullName evidence="2">Uncharacterized protein</fullName>
    </submittedName>
</protein>
<reference evidence="2" key="1">
    <citation type="journal article" date="2020" name="Stud. Mycol.">
        <title>101 Dothideomycetes genomes: a test case for predicting lifestyles and emergence of pathogens.</title>
        <authorList>
            <person name="Haridas S."/>
            <person name="Albert R."/>
            <person name="Binder M."/>
            <person name="Bloem J."/>
            <person name="Labutti K."/>
            <person name="Salamov A."/>
            <person name="Andreopoulos B."/>
            <person name="Baker S."/>
            <person name="Barry K."/>
            <person name="Bills G."/>
            <person name="Bluhm B."/>
            <person name="Cannon C."/>
            <person name="Castanera R."/>
            <person name="Culley D."/>
            <person name="Daum C."/>
            <person name="Ezra D."/>
            <person name="Gonzalez J."/>
            <person name="Henrissat B."/>
            <person name="Kuo A."/>
            <person name="Liang C."/>
            <person name="Lipzen A."/>
            <person name="Lutzoni F."/>
            <person name="Magnuson J."/>
            <person name="Mondo S."/>
            <person name="Nolan M."/>
            <person name="Ohm R."/>
            <person name="Pangilinan J."/>
            <person name="Park H.-J."/>
            <person name="Ramirez L."/>
            <person name="Alfaro M."/>
            <person name="Sun H."/>
            <person name="Tritt A."/>
            <person name="Yoshinaga Y."/>
            <person name="Zwiers L.-H."/>
            <person name="Turgeon B."/>
            <person name="Goodwin S."/>
            <person name="Spatafora J."/>
            <person name="Crous P."/>
            <person name="Grigoriev I."/>
        </authorList>
    </citation>
    <scope>NUCLEOTIDE SEQUENCE</scope>
    <source>
        <strain evidence="2">CBS 113818</strain>
    </source>
</reference>
<gene>
    <name evidence="2" type="ORF">CC86DRAFT_385686</name>
</gene>
<evidence type="ECO:0000313" key="2">
    <source>
        <dbReference type="EMBL" id="KAF2821962.1"/>
    </source>
</evidence>
<organism evidence="2 3">
    <name type="scientific">Ophiobolus disseminans</name>
    <dbReference type="NCBI Taxonomy" id="1469910"/>
    <lineage>
        <taxon>Eukaryota</taxon>
        <taxon>Fungi</taxon>
        <taxon>Dikarya</taxon>
        <taxon>Ascomycota</taxon>
        <taxon>Pezizomycotina</taxon>
        <taxon>Dothideomycetes</taxon>
        <taxon>Pleosporomycetidae</taxon>
        <taxon>Pleosporales</taxon>
        <taxon>Pleosporineae</taxon>
        <taxon>Phaeosphaeriaceae</taxon>
        <taxon>Ophiobolus</taxon>
    </lineage>
</organism>
<accession>A0A6A6ZLI2</accession>
<evidence type="ECO:0000313" key="3">
    <source>
        <dbReference type="Proteomes" id="UP000799424"/>
    </source>
</evidence>
<dbReference type="AlphaFoldDB" id="A0A6A6ZLI2"/>
<dbReference type="Proteomes" id="UP000799424">
    <property type="component" value="Unassembled WGS sequence"/>
</dbReference>